<evidence type="ECO:0000313" key="2">
    <source>
        <dbReference type="Proteomes" id="UP001497535"/>
    </source>
</evidence>
<gene>
    <name evidence="1" type="ORF">MENTE1834_LOCUS10287</name>
</gene>
<comment type="caution">
    <text evidence="1">The sequence shown here is derived from an EMBL/GenBank/DDBJ whole genome shotgun (WGS) entry which is preliminary data.</text>
</comment>
<evidence type="ECO:0000313" key="1">
    <source>
        <dbReference type="EMBL" id="CAK5040709.1"/>
    </source>
</evidence>
<dbReference type="Proteomes" id="UP001497535">
    <property type="component" value="Unassembled WGS sequence"/>
</dbReference>
<keyword evidence="2" id="KW-1185">Reference proteome</keyword>
<reference evidence="1" key="1">
    <citation type="submission" date="2023-11" db="EMBL/GenBank/DDBJ databases">
        <authorList>
            <person name="Poullet M."/>
        </authorList>
    </citation>
    <scope>NUCLEOTIDE SEQUENCE</scope>
    <source>
        <strain evidence="1">E1834</strain>
    </source>
</reference>
<dbReference type="EMBL" id="CAVMJV010000010">
    <property type="protein sequence ID" value="CAK5040709.1"/>
    <property type="molecule type" value="Genomic_DNA"/>
</dbReference>
<sequence>MKLVGFLIVSTFNAILWTSIKTTPIRRGLARQFEKDYMASKTLNDGAESSVNPQIQKDKEELNPKLDNTEKDKGNGGEKVSNRSDYYKEYYRKNKERLLKNSRNYRKLNKEKVSETNRNYYIRNKERIKSDKKVYYQENKKKYTGLPKRV</sequence>
<proteinExistence type="predicted"/>
<organism evidence="1 2">
    <name type="scientific">Meloidogyne enterolobii</name>
    <name type="common">Root-knot nematode worm</name>
    <name type="synonym">Meloidogyne mayaguensis</name>
    <dbReference type="NCBI Taxonomy" id="390850"/>
    <lineage>
        <taxon>Eukaryota</taxon>
        <taxon>Metazoa</taxon>
        <taxon>Ecdysozoa</taxon>
        <taxon>Nematoda</taxon>
        <taxon>Chromadorea</taxon>
        <taxon>Rhabditida</taxon>
        <taxon>Tylenchina</taxon>
        <taxon>Tylenchomorpha</taxon>
        <taxon>Tylenchoidea</taxon>
        <taxon>Meloidogynidae</taxon>
        <taxon>Meloidogyninae</taxon>
        <taxon>Meloidogyne</taxon>
    </lineage>
</organism>
<name>A0ACB0YC58_MELEN</name>
<accession>A0ACB0YC58</accession>
<protein>
    <submittedName>
        <fullName evidence="1">Uncharacterized protein</fullName>
    </submittedName>
</protein>